<evidence type="ECO:0000256" key="2">
    <source>
        <dbReference type="ARBA" id="ARBA00022448"/>
    </source>
</evidence>
<evidence type="ECO:0000313" key="9">
    <source>
        <dbReference type="Proteomes" id="UP000030106"/>
    </source>
</evidence>
<dbReference type="EMBL" id="ANFO01000585">
    <property type="protein sequence ID" value="KGQ08372.1"/>
    <property type="molecule type" value="Genomic_DNA"/>
</dbReference>
<dbReference type="GO" id="GO:0016020">
    <property type="term" value="C:membrane"/>
    <property type="evidence" value="ECO:0007669"/>
    <property type="project" value="UniProtKB-SubCell"/>
</dbReference>
<feature type="compositionally biased region" description="Low complexity" evidence="6">
    <location>
        <begin position="73"/>
        <end position="83"/>
    </location>
</feature>
<feature type="transmembrane region" description="Helical" evidence="7">
    <location>
        <begin position="220"/>
        <end position="242"/>
    </location>
</feature>
<name>A0A0A2VPU0_BEABA</name>
<evidence type="ECO:0000256" key="5">
    <source>
        <dbReference type="ARBA" id="ARBA00023136"/>
    </source>
</evidence>
<dbReference type="PANTHER" id="PTHR43791">
    <property type="entry name" value="PERMEASE-RELATED"/>
    <property type="match status" value="1"/>
</dbReference>
<gene>
    <name evidence="8" type="ORF">BBAD15_g6322</name>
</gene>
<keyword evidence="5 7" id="KW-0472">Membrane</keyword>
<dbReference type="PANTHER" id="PTHR43791:SF27">
    <property type="entry name" value="TRANSPORTER, PUTATIVE (AFU_ORTHOLOGUE AFUA_2G15730)-RELATED"/>
    <property type="match status" value="1"/>
</dbReference>
<dbReference type="SUPFAM" id="SSF103473">
    <property type="entry name" value="MFS general substrate transporter"/>
    <property type="match status" value="1"/>
</dbReference>
<feature type="region of interest" description="Disordered" evidence="6">
    <location>
        <begin position="332"/>
        <end position="354"/>
    </location>
</feature>
<evidence type="ECO:0000313" key="8">
    <source>
        <dbReference type="EMBL" id="KGQ08372.1"/>
    </source>
</evidence>
<accession>A0A0A2VPU0</accession>
<sequence>MASRPQPGEASPSFAQTGAELNLDDDDSDDLFDLDDYDEEAVDLQSEVGGAEAYQLRGMRGRLSPRVPPPSRPGSARSASSTRRNAHRRRCRSNSTAASYSLYTPDEEATVRRKFDRKLVLFLSLLFLLSFVDRSTNPFCCFQDIGNARIAGMEEDLQTNPPYAGWYSWSLTSFYITYSAFEWMSLLYRVLPAHVLISAAVVAWGLVASLQAVAPSYPTLVGLRALLGVAEAAFAGVPYYLSFFYRRRELAFRVALFIAAAPLASACASTLAWVIVRVARAAGSPIAAWRLLFLVEGLPSVLAGVVAWGVVPDAPQEAAYLTPRERKIATLRLRREKPRGEHDGDNDGDDGGDAAQDSRRLVWRNIVSVVLDPIAILASAIFCMANLAYSSLPVFLPKIIHSMGYSSLSAQALSAPPYLLAFVIVLFTAHMSDRRSSRTLPIVFHALCSASGYLVLGIAEPLRLPTWVRYLAVYPAAMGFFNVVTLIITWGINSQPDETRRGATFAMMQFIGQLGTLIGTRLYPDRDGPYYTTGHRTCAAVLLGAAACAFVLRSYLKRLNRKLAEKDAHSSYRNGLGAAGEDPDEAERLVGSAKEQGSGDSFRYMI</sequence>
<dbReference type="GO" id="GO:0022857">
    <property type="term" value="F:transmembrane transporter activity"/>
    <property type="evidence" value="ECO:0007669"/>
    <property type="project" value="InterPro"/>
</dbReference>
<feature type="transmembrane region" description="Helical" evidence="7">
    <location>
        <begin position="471"/>
        <end position="492"/>
    </location>
</feature>
<feature type="transmembrane region" description="Helical" evidence="7">
    <location>
        <begin position="193"/>
        <end position="214"/>
    </location>
</feature>
<feature type="transmembrane region" description="Helical" evidence="7">
    <location>
        <begin position="408"/>
        <end position="427"/>
    </location>
</feature>
<dbReference type="eggNOG" id="KOG2533">
    <property type="taxonomic scope" value="Eukaryota"/>
</dbReference>
<evidence type="ECO:0000256" key="4">
    <source>
        <dbReference type="ARBA" id="ARBA00022989"/>
    </source>
</evidence>
<keyword evidence="2" id="KW-0813">Transport</keyword>
<reference evidence="8 9" key="1">
    <citation type="submission" date="2012-10" db="EMBL/GenBank/DDBJ databases">
        <title>Genome sequencing and analysis of entomopathogenic fungi Beauveria bassiana D1-5.</title>
        <authorList>
            <person name="Li Q."/>
            <person name="Wang L."/>
            <person name="Zhang Z."/>
            <person name="Wang Q."/>
            <person name="Ren J."/>
            <person name="Wang M."/>
            <person name="Xu W."/>
            <person name="Wang J."/>
            <person name="Lu Y."/>
            <person name="Du Q."/>
            <person name="Sun Z."/>
        </authorList>
    </citation>
    <scope>NUCLEOTIDE SEQUENCE [LARGE SCALE GENOMIC DNA]</scope>
    <source>
        <strain evidence="8 9">D1-5</strain>
    </source>
</reference>
<evidence type="ECO:0000256" key="3">
    <source>
        <dbReference type="ARBA" id="ARBA00022692"/>
    </source>
</evidence>
<feature type="transmembrane region" description="Helical" evidence="7">
    <location>
        <begin position="288"/>
        <end position="311"/>
    </location>
</feature>
<feature type="transmembrane region" description="Helical" evidence="7">
    <location>
        <begin position="366"/>
        <end position="388"/>
    </location>
</feature>
<feature type="transmembrane region" description="Helical" evidence="7">
    <location>
        <begin position="439"/>
        <end position="459"/>
    </location>
</feature>
<comment type="caution">
    <text evidence="8">The sequence shown here is derived from an EMBL/GenBank/DDBJ whole genome shotgun (WGS) entry which is preliminary data.</text>
</comment>
<feature type="transmembrane region" description="Helical" evidence="7">
    <location>
        <begin position="504"/>
        <end position="522"/>
    </location>
</feature>
<comment type="subcellular location">
    <subcellularLocation>
        <location evidence="1">Membrane</location>
        <topology evidence="1">Multi-pass membrane protein</topology>
    </subcellularLocation>
</comment>
<dbReference type="InterPro" id="IPR036259">
    <property type="entry name" value="MFS_trans_sf"/>
</dbReference>
<dbReference type="Gene3D" id="1.20.1250.20">
    <property type="entry name" value="MFS general substrate transporter like domains"/>
    <property type="match status" value="1"/>
</dbReference>
<proteinExistence type="predicted"/>
<dbReference type="Proteomes" id="UP000030106">
    <property type="component" value="Unassembled WGS sequence"/>
</dbReference>
<dbReference type="InterPro" id="IPR011701">
    <property type="entry name" value="MFS"/>
</dbReference>
<keyword evidence="3 7" id="KW-0812">Transmembrane</keyword>
<organism evidence="8 9">
    <name type="scientific">Beauveria bassiana D1-5</name>
    <dbReference type="NCBI Taxonomy" id="1245745"/>
    <lineage>
        <taxon>Eukaryota</taxon>
        <taxon>Fungi</taxon>
        <taxon>Dikarya</taxon>
        <taxon>Ascomycota</taxon>
        <taxon>Pezizomycotina</taxon>
        <taxon>Sordariomycetes</taxon>
        <taxon>Hypocreomycetidae</taxon>
        <taxon>Hypocreales</taxon>
        <taxon>Cordycipitaceae</taxon>
        <taxon>Beauveria</taxon>
    </lineage>
</organism>
<feature type="transmembrane region" description="Helical" evidence="7">
    <location>
        <begin position="534"/>
        <end position="556"/>
    </location>
</feature>
<dbReference type="AlphaFoldDB" id="A0A0A2VPU0"/>
<feature type="region of interest" description="Disordered" evidence="6">
    <location>
        <begin position="48"/>
        <end position="93"/>
    </location>
</feature>
<protein>
    <submittedName>
        <fullName evidence="8">Putative transporter</fullName>
    </submittedName>
</protein>
<dbReference type="FunFam" id="1.20.1250.20:FF:000018">
    <property type="entry name" value="MFS transporter permease"/>
    <property type="match status" value="1"/>
</dbReference>
<feature type="transmembrane region" description="Helical" evidence="7">
    <location>
        <begin position="254"/>
        <end position="276"/>
    </location>
</feature>
<evidence type="ECO:0000256" key="6">
    <source>
        <dbReference type="SAM" id="MobiDB-lite"/>
    </source>
</evidence>
<dbReference type="STRING" id="1245745.A0A0A2VPU0"/>
<dbReference type="FunFam" id="1.20.1250.20:FF:000013">
    <property type="entry name" value="MFS general substrate transporter"/>
    <property type="match status" value="1"/>
</dbReference>
<dbReference type="HOGENOM" id="CLU_001265_0_1_1"/>
<dbReference type="Pfam" id="PF07690">
    <property type="entry name" value="MFS_1"/>
    <property type="match status" value="1"/>
</dbReference>
<dbReference type="OrthoDB" id="2985014at2759"/>
<evidence type="ECO:0000256" key="1">
    <source>
        <dbReference type="ARBA" id="ARBA00004141"/>
    </source>
</evidence>
<keyword evidence="4 7" id="KW-1133">Transmembrane helix</keyword>
<evidence type="ECO:0000256" key="7">
    <source>
        <dbReference type="SAM" id="Phobius"/>
    </source>
</evidence>
<feature type="compositionally biased region" description="Acidic residues" evidence="6">
    <location>
        <begin position="22"/>
        <end position="36"/>
    </location>
</feature>
<feature type="region of interest" description="Disordered" evidence="6">
    <location>
        <begin position="574"/>
        <end position="606"/>
    </location>
</feature>
<feature type="region of interest" description="Disordered" evidence="6">
    <location>
        <begin position="1"/>
        <end position="36"/>
    </location>
</feature>